<feature type="domain" description="N-acetyltransferase" evidence="3">
    <location>
        <begin position="1"/>
        <end position="160"/>
    </location>
</feature>
<reference evidence="4 7" key="2">
    <citation type="submission" date="2020-04" db="EMBL/GenBank/DDBJ databases">
        <authorList>
            <person name="Hitch T.C.A."/>
            <person name="Wylensek D."/>
            <person name="Clavel T."/>
        </authorList>
    </citation>
    <scope>NUCLEOTIDE SEQUENCE [LARGE SCALE GENOMIC DNA]</scope>
    <source>
        <strain evidence="4 7">BSM-383-APC-22F</strain>
    </source>
</reference>
<evidence type="ECO:0000259" key="3">
    <source>
        <dbReference type="PROSITE" id="PS51186"/>
    </source>
</evidence>
<dbReference type="OrthoDB" id="9800962at2"/>
<proteinExistence type="predicted"/>
<dbReference type="Pfam" id="PF00583">
    <property type="entry name" value="Acetyltransf_1"/>
    <property type="match status" value="1"/>
</dbReference>
<evidence type="ECO:0000313" key="5">
    <source>
        <dbReference type="EMBL" id="SUO04752.1"/>
    </source>
</evidence>
<dbReference type="Gene3D" id="3.40.630.30">
    <property type="match status" value="1"/>
</dbReference>
<dbReference type="PANTHER" id="PTHR10908:SF0">
    <property type="entry name" value="SEROTONIN N-ACETYLTRANSFERASE"/>
    <property type="match status" value="1"/>
</dbReference>
<dbReference type="GO" id="GO:0008080">
    <property type="term" value="F:N-acetyltransferase activity"/>
    <property type="evidence" value="ECO:0007669"/>
    <property type="project" value="UniProtKB-ARBA"/>
</dbReference>
<dbReference type="CDD" id="cd04301">
    <property type="entry name" value="NAT_SF"/>
    <property type="match status" value="1"/>
</dbReference>
<dbReference type="InterPro" id="IPR016181">
    <property type="entry name" value="Acyl_CoA_acyltransferase"/>
</dbReference>
<evidence type="ECO:0000256" key="1">
    <source>
        <dbReference type="ARBA" id="ARBA00022679"/>
    </source>
</evidence>
<dbReference type="AlphaFoldDB" id="A0A380LPJ3"/>
<dbReference type="RefSeq" id="WP_022790075.1">
    <property type="nucleotide sequence ID" value="NZ_JABAFR010000006.1"/>
</dbReference>
<sequence length="160" mass="18815">MNIRTASMQDIEEISAIENECFPPEQACTREQFKQRLTYYPEHFWLLEKDGEIISFVDGFCTDEETLTDEMYEKAELHNESGKIQMIFGVNTLPAYRKKGYASLLIRYIIEQSQKQGRKAIILTCKEEKIPFYEHLGFENQGLSSSVHGDVQWYQMIRRL</sequence>
<dbReference type="Proteomes" id="UP000255523">
    <property type="component" value="Unassembled WGS sequence"/>
</dbReference>
<dbReference type="PANTHER" id="PTHR10908">
    <property type="entry name" value="SEROTONIN N-ACETYLTRANSFERASE"/>
    <property type="match status" value="1"/>
</dbReference>
<dbReference type="EMBL" id="UHFX01000003">
    <property type="protein sequence ID" value="SUO04752.1"/>
    <property type="molecule type" value="Genomic_DNA"/>
</dbReference>
<evidence type="ECO:0000256" key="2">
    <source>
        <dbReference type="ARBA" id="ARBA00023315"/>
    </source>
</evidence>
<dbReference type="InterPro" id="IPR000182">
    <property type="entry name" value="GNAT_dom"/>
</dbReference>
<evidence type="ECO:0000313" key="4">
    <source>
        <dbReference type="EMBL" id="NME43994.1"/>
    </source>
</evidence>
<protein>
    <submittedName>
        <fullName evidence="4 5">Acetyltransferase</fullName>
    </submittedName>
</protein>
<name>A0A380LPJ3_9FIRM</name>
<accession>A0A380LPJ3</accession>
<dbReference type="Proteomes" id="UP000540014">
    <property type="component" value="Unassembled WGS sequence"/>
</dbReference>
<gene>
    <name evidence="4" type="ORF">HF861_03740</name>
    <name evidence="5" type="ORF">NCTC11087_01679</name>
</gene>
<evidence type="ECO:0000313" key="7">
    <source>
        <dbReference type="Proteomes" id="UP000540014"/>
    </source>
</evidence>
<keyword evidence="1 5" id="KW-0808">Transferase</keyword>
<dbReference type="PROSITE" id="PS51186">
    <property type="entry name" value="GNAT"/>
    <property type="match status" value="1"/>
</dbReference>
<keyword evidence="6" id="KW-1185">Reference proteome</keyword>
<dbReference type="EMBL" id="JABAFR010000006">
    <property type="protein sequence ID" value="NME43994.1"/>
    <property type="molecule type" value="Genomic_DNA"/>
</dbReference>
<reference evidence="5 6" key="1">
    <citation type="submission" date="2018-06" db="EMBL/GenBank/DDBJ databases">
        <authorList>
            <consortium name="Pathogen Informatics"/>
            <person name="Doyle S."/>
        </authorList>
    </citation>
    <scope>NUCLEOTIDE SEQUENCE [LARGE SCALE GENOMIC DNA]</scope>
    <source>
        <strain evidence="5 6">NCTC11087</strain>
    </source>
</reference>
<dbReference type="InterPro" id="IPR051635">
    <property type="entry name" value="SNAT-like"/>
</dbReference>
<dbReference type="GeneID" id="77462624"/>
<keyword evidence="2" id="KW-0012">Acyltransferase</keyword>
<dbReference type="SUPFAM" id="SSF55729">
    <property type="entry name" value="Acyl-CoA N-acyltransferases (Nat)"/>
    <property type="match status" value="1"/>
</dbReference>
<evidence type="ECO:0000313" key="6">
    <source>
        <dbReference type="Proteomes" id="UP000255523"/>
    </source>
</evidence>
<organism evidence="5 6">
    <name type="scientific">Faecalicoccus pleomorphus</name>
    <dbReference type="NCBI Taxonomy" id="1323"/>
    <lineage>
        <taxon>Bacteria</taxon>
        <taxon>Bacillati</taxon>
        <taxon>Bacillota</taxon>
        <taxon>Erysipelotrichia</taxon>
        <taxon>Erysipelotrichales</taxon>
        <taxon>Erysipelotrichaceae</taxon>
        <taxon>Faecalicoccus</taxon>
    </lineage>
</organism>